<organism evidence="2 3">
    <name type="scientific">Talaromyces amestolkiae</name>
    <dbReference type="NCBI Taxonomy" id="1196081"/>
    <lineage>
        <taxon>Eukaryota</taxon>
        <taxon>Fungi</taxon>
        <taxon>Dikarya</taxon>
        <taxon>Ascomycota</taxon>
        <taxon>Pezizomycotina</taxon>
        <taxon>Eurotiomycetes</taxon>
        <taxon>Eurotiomycetidae</taxon>
        <taxon>Eurotiales</taxon>
        <taxon>Trichocomaceae</taxon>
        <taxon>Talaromyces</taxon>
        <taxon>Talaromyces sect. Talaromyces</taxon>
    </lineage>
</organism>
<protein>
    <recommendedName>
        <fullName evidence="4">F-box domain-containing protein</fullName>
    </recommendedName>
</protein>
<keyword evidence="3" id="KW-1185">Reference proteome</keyword>
<dbReference type="EMBL" id="MIKG01000004">
    <property type="protein sequence ID" value="RAO66873.1"/>
    <property type="molecule type" value="Genomic_DNA"/>
</dbReference>
<dbReference type="OrthoDB" id="3437411at2759"/>
<name>A0A364KTK6_TALAM</name>
<dbReference type="RefSeq" id="XP_040731389.1">
    <property type="nucleotide sequence ID" value="XM_040875079.1"/>
</dbReference>
<evidence type="ECO:0000313" key="3">
    <source>
        <dbReference type="Proteomes" id="UP000249363"/>
    </source>
</evidence>
<gene>
    <name evidence="2" type="ORF">BHQ10_002885</name>
</gene>
<sequence>MAKLEQLPIEVLLLIIGMVRPNRDFLAFSRTSRSIHNLTKNELQMRRKYRRIRIKESSDFDKAFAILLSILRLPQLGDYVHHIEFDRPPSGYADYEIKNDDLKELSDEDHTRLRQTVKDAGFTGEYGEKIINMVLQPNNFQGAYYGTRQDELRPSWVAQALTALLVSVSPNLESMAASQPMFNFTGYHDAETRARMGMTEEILRFPLEKLLIETNAQPEDKLYLQNLRSVEILPHQDSTWEDERFYTGFDLFGMISLFDQLPSMERIGVDTVIEDENGLHDLEPASSNISRIRIDHSNLQTWFLSPLINSCKVLREFHYTIGGRSSLDGSFAAFNPRTFLKALLGHKITVEILHVDADNDCYFAEMEEYGDHRAVEREENEQEPAHNDPQGLWERTGSLRDLSALSKLNIGIGILLFLALGTQGMEAGDPYNTSFDGLVLAESLPDTLESLVIIGYEKGVRADFDKIIDQFMIDKDEKLPKLKHVTGIEEMIKRAETVRSPDDESELLWEPEEEEWSEYEY</sequence>
<dbReference type="AlphaFoldDB" id="A0A364KTK6"/>
<dbReference type="CDD" id="cd09917">
    <property type="entry name" value="F-box_SF"/>
    <property type="match status" value="1"/>
</dbReference>
<dbReference type="GeneID" id="63792101"/>
<evidence type="ECO:0000313" key="2">
    <source>
        <dbReference type="EMBL" id="RAO66873.1"/>
    </source>
</evidence>
<dbReference type="SUPFAM" id="SSF81383">
    <property type="entry name" value="F-box domain"/>
    <property type="match status" value="1"/>
</dbReference>
<dbReference type="InterPro" id="IPR036047">
    <property type="entry name" value="F-box-like_dom_sf"/>
</dbReference>
<comment type="caution">
    <text evidence="2">The sequence shown here is derived from an EMBL/GenBank/DDBJ whole genome shotgun (WGS) entry which is preliminary data.</text>
</comment>
<accession>A0A364KTK6</accession>
<dbReference type="Proteomes" id="UP000249363">
    <property type="component" value="Unassembled WGS sequence"/>
</dbReference>
<proteinExistence type="predicted"/>
<reference evidence="2 3" key="1">
    <citation type="journal article" date="2017" name="Biotechnol. Biofuels">
        <title>Differential beta-glucosidase expression as a function of carbon source availability in Talaromyces amestolkiae: a genomic and proteomic approach.</title>
        <authorList>
            <person name="de Eugenio L.I."/>
            <person name="Mendez-Liter J.A."/>
            <person name="Nieto-Dominguez M."/>
            <person name="Alonso L."/>
            <person name="Gil-Munoz J."/>
            <person name="Barriuso J."/>
            <person name="Prieto A."/>
            <person name="Martinez M.J."/>
        </authorList>
    </citation>
    <scope>NUCLEOTIDE SEQUENCE [LARGE SCALE GENOMIC DNA]</scope>
    <source>
        <strain evidence="2 3">CIB</strain>
    </source>
</reference>
<evidence type="ECO:0000256" key="1">
    <source>
        <dbReference type="SAM" id="MobiDB-lite"/>
    </source>
</evidence>
<feature type="region of interest" description="Disordered" evidence="1">
    <location>
        <begin position="497"/>
        <end position="521"/>
    </location>
</feature>
<feature type="compositionally biased region" description="Acidic residues" evidence="1">
    <location>
        <begin position="503"/>
        <end position="521"/>
    </location>
</feature>
<dbReference type="STRING" id="1196081.A0A364KTK6"/>
<evidence type="ECO:0008006" key="4">
    <source>
        <dbReference type="Google" id="ProtNLM"/>
    </source>
</evidence>